<dbReference type="PANTHER" id="PTHR48098:SF1">
    <property type="entry name" value="DIACYLGLYCEROL ACYLTRANSFERASE_MYCOLYLTRANSFERASE AG85A"/>
    <property type="match status" value="1"/>
</dbReference>
<dbReference type="SUPFAM" id="SSF53474">
    <property type="entry name" value="alpha/beta-Hydrolases"/>
    <property type="match status" value="1"/>
</dbReference>
<evidence type="ECO:0000313" key="3">
    <source>
        <dbReference type="Proteomes" id="UP000824190"/>
    </source>
</evidence>
<feature type="compositionally biased region" description="Basic residues" evidence="1">
    <location>
        <begin position="1"/>
        <end position="17"/>
    </location>
</feature>
<name>A0A9D1ULH3_9CORY</name>
<evidence type="ECO:0000313" key="2">
    <source>
        <dbReference type="EMBL" id="HIW92339.1"/>
    </source>
</evidence>
<dbReference type="EMBL" id="DXGC01000100">
    <property type="protein sequence ID" value="HIW92339.1"/>
    <property type="molecule type" value="Genomic_DNA"/>
</dbReference>
<dbReference type="InterPro" id="IPR000801">
    <property type="entry name" value="Esterase-like"/>
</dbReference>
<dbReference type="Proteomes" id="UP000824190">
    <property type="component" value="Unassembled WGS sequence"/>
</dbReference>
<dbReference type="Gene3D" id="3.40.50.1820">
    <property type="entry name" value="alpha/beta hydrolase"/>
    <property type="match status" value="1"/>
</dbReference>
<keyword evidence="2" id="KW-0808">Transferase</keyword>
<organism evidence="2 3">
    <name type="scientific">Candidatus Corynebacterium avicola</name>
    <dbReference type="NCBI Taxonomy" id="2838527"/>
    <lineage>
        <taxon>Bacteria</taxon>
        <taxon>Bacillati</taxon>
        <taxon>Actinomycetota</taxon>
        <taxon>Actinomycetes</taxon>
        <taxon>Mycobacteriales</taxon>
        <taxon>Corynebacteriaceae</taxon>
        <taxon>Corynebacterium</taxon>
    </lineage>
</organism>
<proteinExistence type="predicted"/>
<dbReference type="GO" id="GO:0016747">
    <property type="term" value="F:acyltransferase activity, transferring groups other than amino-acyl groups"/>
    <property type="evidence" value="ECO:0007669"/>
    <property type="project" value="TreeGrafter"/>
</dbReference>
<sequence>MSHTNRRSYVGRHRRPDQRRTRAAGVAAATAVAASLSVVPVVVPSAAAEPENCSSIREGAFQCTIHSASMNRDFPVIVRPAHTPGNPKVAQFIDGADSGNVNGWVAAGGALEALADEDATLVFPVMDPFTWVQDWDGDQAKQFDTFMSQELPQYLQDQWGVPNGGRGSTGVTGLSSGAYGAMNLAANHPDIYSSVYALSGVYDPGMPLQRGVVDGTAMFNNDFEGIPWANEGGRVANNPTLNIDKLTMPVIVSASSGVPNVTGDMGPDPIATVVKGGPYETGSMLFTAEFQARAALAGRTNIDFKYDLVGAHAWDTWRRASYDQGNMYQFLANI</sequence>
<dbReference type="InterPro" id="IPR050583">
    <property type="entry name" value="Mycobacterial_A85_antigen"/>
</dbReference>
<dbReference type="AlphaFoldDB" id="A0A9D1ULH3"/>
<dbReference type="Pfam" id="PF00756">
    <property type="entry name" value="Esterase"/>
    <property type="match status" value="1"/>
</dbReference>
<dbReference type="PANTHER" id="PTHR48098">
    <property type="entry name" value="ENTEROCHELIN ESTERASE-RELATED"/>
    <property type="match status" value="1"/>
</dbReference>
<comment type="caution">
    <text evidence="2">The sequence shown here is derived from an EMBL/GenBank/DDBJ whole genome shotgun (WGS) entry which is preliminary data.</text>
</comment>
<accession>A0A9D1ULH3</accession>
<reference evidence="2" key="1">
    <citation type="journal article" date="2021" name="PeerJ">
        <title>Extensive microbial diversity within the chicken gut microbiome revealed by metagenomics and culture.</title>
        <authorList>
            <person name="Gilroy R."/>
            <person name="Ravi A."/>
            <person name="Getino M."/>
            <person name="Pursley I."/>
            <person name="Horton D.L."/>
            <person name="Alikhan N.F."/>
            <person name="Baker D."/>
            <person name="Gharbi K."/>
            <person name="Hall N."/>
            <person name="Watson M."/>
            <person name="Adriaenssens E.M."/>
            <person name="Foster-Nyarko E."/>
            <person name="Jarju S."/>
            <person name="Secka A."/>
            <person name="Antonio M."/>
            <person name="Oren A."/>
            <person name="Chaudhuri R.R."/>
            <person name="La Ragione R."/>
            <person name="Hildebrand F."/>
            <person name="Pallen M.J."/>
        </authorList>
    </citation>
    <scope>NUCLEOTIDE SEQUENCE</scope>
    <source>
        <strain evidence="2">CHK32-1732</strain>
    </source>
</reference>
<dbReference type="InterPro" id="IPR029058">
    <property type="entry name" value="AB_hydrolase_fold"/>
</dbReference>
<gene>
    <name evidence="2" type="ORF">H9870_11840</name>
</gene>
<feature type="region of interest" description="Disordered" evidence="1">
    <location>
        <begin position="1"/>
        <end position="22"/>
    </location>
</feature>
<evidence type="ECO:0000256" key="1">
    <source>
        <dbReference type="SAM" id="MobiDB-lite"/>
    </source>
</evidence>
<reference evidence="2" key="2">
    <citation type="submission" date="2021-04" db="EMBL/GenBank/DDBJ databases">
        <authorList>
            <person name="Gilroy R."/>
        </authorList>
    </citation>
    <scope>NUCLEOTIDE SEQUENCE</scope>
    <source>
        <strain evidence="2">CHK32-1732</strain>
    </source>
</reference>
<protein>
    <submittedName>
        <fullName evidence="2">Trehalose corynomycolyl transferase</fullName>
    </submittedName>
</protein>